<keyword evidence="2" id="KW-0378">Hydrolase</keyword>
<evidence type="ECO:0000313" key="4">
    <source>
        <dbReference type="EMBL" id="KAK8925997.1"/>
    </source>
</evidence>
<dbReference type="GO" id="GO:0004439">
    <property type="term" value="F:phosphatidylinositol-4,5-bisphosphate 5-phosphatase activity"/>
    <property type="evidence" value="ECO:0007669"/>
    <property type="project" value="TreeGrafter"/>
</dbReference>
<proteinExistence type="inferred from homology"/>
<protein>
    <submittedName>
        <fullName evidence="4">Type I inositol 1,4,5-trisphosphate 5-phosphatase CVP2</fullName>
    </submittedName>
</protein>
<dbReference type="SUPFAM" id="SSF56219">
    <property type="entry name" value="DNase I-like"/>
    <property type="match status" value="1"/>
</dbReference>
<comment type="similarity">
    <text evidence="1">Belongs to the inositol polyphosphate 5-phosphatase family.</text>
</comment>
<dbReference type="GO" id="GO:0034485">
    <property type="term" value="F:phosphatidylinositol-3,4,5-trisphosphate 5-phosphatase activity"/>
    <property type="evidence" value="ECO:0007669"/>
    <property type="project" value="TreeGrafter"/>
</dbReference>
<dbReference type="InterPro" id="IPR036691">
    <property type="entry name" value="Endo/exonu/phosph_ase_sf"/>
</dbReference>
<evidence type="ECO:0000313" key="5">
    <source>
        <dbReference type="Proteomes" id="UP001418222"/>
    </source>
</evidence>
<dbReference type="InterPro" id="IPR045849">
    <property type="entry name" value="IP5P_plant"/>
</dbReference>
<dbReference type="SMART" id="SM00128">
    <property type="entry name" value="IPPc"/>
    <property type="match status" value="1"/>
</dbReference>
<dbReference type="AlphaFoldDB" id="A0AAP0FYT3"/>
<gene>
    <name evidence="4" type="primary">CVP2</name>
    <name evidence="4" type="ORF">KSP39_PZI018450</name>
</gene>
<dbReference type="GO" id="GO:0004445">
    <property type="term" value="F:inositol-polyphosphate 5-phosphatase activity"/>
    <property type="evidence" value="ECO:0007669"/>
    <property type="project" value="InterPro"/>
</dbReference>
<keyword evidence="5" id="KW-1185">Reference proteome</keyword>
<evidence type="ECO:0000259" key="3">
    <source>
        <dbReference type="SMART" id="SM00128"/>
    </source>
</evidence>
<reference evidence="4 5" key="1">
    <citation type="journal article" date="2022" name="Nat. Plants">
        <title>Genomes of leafy and leafless Platanthera orchids illuminate the evolution of mycoheterotrophy.</title>
        <authorList>
            <person name="Li M.H."/>
            <person name="Liu K.W."/>
            <person name="Li Z."/>
            <person name="Lu H.C."/>
            <person name="Ye Q.L."/>
            <person name="Zhang D."/>
            <person name="Wang J.Y."/>
            <person name="Li Y.F."/>
            <person name="Zhong Z.M."/>
            <person name="Liu X."/>
            <person name="Yu X."/>
            <person name="Liu D.K."/>
            <person name="Tu X.D."/>
            <person name="Liu B."/>
            <person name="Hao Y."/>
            <person name="Liao X.Y."/>
            <person name="Jiang Y.T."/>
            <person name="Sun W.H."/>
            <person name="Chen J."/>
            <person name="Chen Y.Q."/>
            <person name="Ai Y."/>
            <person name="Zhai J.W."/>
            <person name="Wu S.S."/>
            <person name="Zhou Z."/>
            <person name="Hsiao Y.Y."/>
            <person name="Wu W.L."/>
            <person name="Chen Y.Y."/>
            <person name="Lin Y.F."/>
            <person name="Hsu J.L."/>
            <person name="Li C.Y."/>
            <person name="Wang Z.W."/>
            <person name="Zhao X."/>
            <person name="Zhong W.Y."/>
            <person name="Ma X.K."/>
            <person name="Ma L."/>
            <person name="Huang J."/>
            <person name="Chen G.Z."/>
            <person name="Huang M.Z."/>
            <person name="Huang L."/>
            <person name="Peng D.H."/>
            <person name="Luo Y.B."/>
            <person name="Zou S.Q."/>
            <person name="Chen S.P."/>
            <person name="Lan S."/>
            <person name="Tsai W.C."/>
            <person name="Van de Peer Y."/>
            <person name="Liu Z.J."/>
        </authorList>
    </citation>
    <scope>NUCLEOTIDE SEQUENCE [LARGE SCALE GENOMIC DNA]</scope>
    <source>
        <strain evidence="4">Lor287</strain>
    </source>
</reference>
<dbReference type="Pfam" id="PF22669">
    <property type="entry name" value="Exo_endo_phos2"/>
    <property type="match status" value="1"/>
</dbReference>
<evidence type="ECO:0000256" key="1">
    <source>
        <dbReference type="ARBA" id="ARBA00010768"/>
    </source>
</evidence>
<name>A0AAP0FYT3_9ASPA</name>
<dbReference type="InterPro" id="IPR000300">
    <property type="entry name" value="IPPc"/>
</dbReference>
<evidence type="ECO:0000256" key="2">
    <source>
        <dbReference type="ARBA" id="ARBA00022801"/>
    </source>
</evidence>
<accession>A0AAP0FYT3</accession>
<organism evidence="4 5">
    <name type="scientific">Platanthera zijinensis</name>
    <dbReference type="NCBI Taxonomy" id="2320716"/>
    <lineage>
        <taxon>Eukaryota</taxon>
        <taxon>Viridiplantae</taxon>
        <taxon>Streptophyta</taxon>
        <taxon>Embryophyta</taxon>
        <taxon>Tracheophyta</taxon>
        <taxon>Spermatophyta</taxon>
        <taxon>Magnoliopsida</taxon>
        <taxon>Liliopsida</taxon>
        <taxon>Asparagales</taxon>
        <taxon>Orchidaceae</taxon>
        <taxon>Orchidoideae</taxon>
        <taxon>Orchideae</taxon>
        <taxon>Orchidinae</taxon>
        <taxon>Platanthera</taxon>
    </lineage>
</organism>
<comment type="caution">
    <text evidence="4">The sequence shown here is derived from an EMBL/GenBank/DDBJ whole genome shotgun (WGS) entry which is preliminary data.</text>
</comment>
<dbReference type="GO" id="GO:0046856">
    <property type="term" value="P:phosphatidylinositol dephosphorylation"/>
    <property type="evidence" value="ECO:0007669"/>
    <property type="project" value="InterPro"/>
</dbReference>
<dbReference type="PANTHER" id="PTHR45666">
    <property type="entry name" value="TYPE IV INOSITOL POLYPHOSPHATE 5-PHOSPHATASE 9"/>
    <property type="match status" value="1"/>
</dbReference>
<feature type="domain" description="Inositol polyphosphate-related phosphatase" evidence="3">
    <location>
        <begin position="1"/>
        <end position="277"/>
    </location>
</feature>
<dbReference type="Proteomes" id="UP001418222">
    <property type="component" value="Unassembled WGS sequence"/>
</dbReference>
<dbReference type="Gene3D" id="3.60.10.10">
    <property type="entry name" value="Endonuclease/exonuclease/phosphatase"/>
    <property type="match status" value="2"/>
</dbReference>
<dbReference type="PANTHER" id="PTHR45666:SF15">
    <property type="entry name" value="TYPE I INOSITOL POLYPHOSPHATE 5-PHOSPHATASE 8"/>
    <property type="match status" value="1"/>
</dbReference>
<sequence length="314" mass="35058">MAKRMFVGTWNVGGRAPDSGLNLRELLTFSSSSPADIYVLGFQEIVPLNAGNVLVAEDRGPAGQWLSLIRKALNPRRTQQDVPENYYDAAGLNPVSFDRTIAAGEEFGGFGAGDGYRLVACKQMVGIFLCVWVRASLFRHVSNVRVSKIVWLGDLNYRLEAASSWDETLELLHEKDWKALLERDQLKGEQRGGRVLAGWEEGIINFPPTYKYLANSDSYAIRLAKSGGKRRAPAWCDRILWQGKGMKQQWYRRGESRFSDHRPVYALFAVDLDGDYTLARPSAGSSSAAWGKVQAEEILLLSRAQSCIETASRF</sequence>
<dbReference type="EMBL" id="JBBWWQ010000016">
    <property type="protein sequence ID" value="KAK8925997.1"/>
    <property type="molecule type" value="Genomic_DNA"/>
</dbReference>